<dbReference type="Pfam" id="PF13927">
    <property type="entry name" value="Ig_3"/>
    <property type="match status" value="2"/>
</dbReference>
<evidence type="ECO:0000256" key="4">
    <source>
        <dbReference type="ARBA" id="ARBA00023319"/>
    </source>
</evidence>
<evidence type="ECO:0000256" key="2">
    <source>
        <dbReference type="ARBA" id="ARBA00022737"/>
    </source>
</evidence>
<dbReference type="Proteomes" id="UP000681722">
    <property type="component" value="Unassembled WGS sequence"/>
</dbReference>
<dbReference type="PROSITE" id="PS50835">
    <property type="entry name" value="IG_LIKE"/>
    <property type="match status" value="3"/>
</dbReference>
<keyword evidence="3" id="KW-1015">Disulfide bond</keyword>
<accession>A0A813QVS9</accession>
<organism evidence="6 8">
    <name type="scientific">Didymodactylos carnosus</name>
    <dbReference type="NCBI Taxonomy" id="1234261"/>
    <lineage>
        <taxon>Eukaryota</taxon>
        <taxon>Metazoa</taxon>
        <taxon>Spiralia</taxon>
        <taxon>Gnathifera</taxon>
        <taxon>Rotifera</taxon>
        <taxon>Eurotatoria</taxon>
        <taxon>Bdelloidea</taxon>
        <taxon>Philodinida</taxon>
        <taxon>Philodinidae</taxon>
        <taxon>Didymodactylos</taxon>
    </lineage>
</organism>
<dbReference type="InterPro" id="IPR013783">
    <property type="entry name" value="Ig-like_fold"/>
</dbReference>
<dbReference type="InterPro" id="IPR051170">
    <property type="entry name" value="Neural/epithelial_adhesion"/>
</dbReference>
<evidence type="ECO:0000256" key="3">
    <source>
        <dbReference type="ARBA" id="ARBA00023157"/>
    </source>
</evidence>
<keyword evidence="4" id="KW-0393">Immunoglobulin domain</keyword>
<evidence type="ECO:0000313" key="8">
    <source>
        <dbReference type="Proteomes" id="UP000663829"/>
    </source>
</evidence>
<feature type="domain" description="Ig-like" evidence="5">
    <location>
        <begin position="291"/>
        <end position="329"/>
    </location>
</feature>
<gene>
    <name evidence="6" type="ORF">GPM918_LOCUS2012</name>
    <name evidence="7" type="ORF">SRO942_LOCUS2012</name>
</gene>
<sequence>MLLFFGSGGVNRSSVIVSGIRLPSILQWYRSNKNNFTQPIASQFDQYPVHISDQYRYHYELDLNGTLKINKIQIDDNDTYECRLILIDRGLLDIKEKYFIYLRVNEKPRFLNVSSSISIVEHYSTINLFCDIYGVPEPIVSWYKLLKDDLQLLLINSKYFILQNVDDRLAGRYKCIGNNSLGSIENDFRVLVKDPPLPSSTVSIKNLTLIRNNLGIAPCLLESYPHLESVSWYKNSTAIQIESKGLYTINTEYSLIIQSVTSADDGFYFCRAQNSEGFGYSSTFYVETKEPIKFILKPNDIYRVREYDILTMSCVANGNPNPVIKWFRV</sequence>
<reference evidence="6" key="1">
    <citation type="submission" date="2021-02" db="EMBL/GenBank/DDBJ databases">
        <authorList>
            <person name="Nowell W R."/>
        </authorList>
    </citation>
    <scope>NUCLEOTIDE SEQUENCE</scope>
</reference>
<evidence type="ECO:0000313" key="7">
    <source>
        <dbReference type="EMBL" id="CAF3554870.1"/>
    </source>
</evidence>
<dbReference type="Proteomes" id="UP000663829">
    <property type="component" value="Unassembled WGS sequence"/>
</dbReference>
<dbReference type="SMART" id="SM00409">
    <property type="entry name" value="IG"/>
    <property type="match status" value="3"/>
</dbReference>
<dbReference type="SUPFAM" id="SSF48726">
    <property type="entry name" value="Immunoglobulin"/>
    <property type="match status" value="4"/>
</dbReference>
<evidence type="ECO:0000259" key="5">
    <source>
        <dbReference type="PROSITE" id="PS50835"/>
    </source>
</evidence>
<dbReference type="CDD" id="cd00096">
    <property type="entry name" value="Ig"/>
    <property type="match status" value="2"/>
</dbReference>
<dbReference type="Gene3D" id="2.60.40.10">
    <property type="entry name" value="Immunoglobulins"/>
    <property type="match status" value="4"/>
</dbReference>
<dbReference type="EMBL" id="CAJNOQ010000208">
    <property type="protein sequence ID" value="CAF0772613.1"/>
    <property type="molecule type" value="Genomic_DNA"/>
</dbReference>
<comment type="caution">
    <text evidence="6">The sequence shown here is derived from an EMBL/GenBank/DDBJ whole genome shotgun (WGS) entry which is preliminary data.</text>
</comment>
<feature type="domain" description="Ig-like" evidence="5">
    <location>
        <begin position="108"/>
        <end position="191"/>
    </location>
</feature>
<dbReference type="InterPro" id="IPR003598">
    <property type="entry name" value="Ig_sub2"/>
</dbReference>
<dbReference type="PANTHER" id="PTHR12231">
    <property type="entry name" value="CTX-RELATED TYPE I TRANSMEMBRANE PROTEIN"/>
    <property type="match status" value="1"/>
</dbReference>
<dbReference type="InterPro" id="IPR003599">
    <property type="entry name" value="Ig_sub"/>
</dbReference>
<keyword evidence="1" id="KW-0732">Signal</keyword>
<keyword evidence="2" id="KW-0677">Repeat</keyword>
<proteinExistence type="predicted"/>
<name>A0A813QVS9_9BILA</name>
<dbReference type="InterPro" id="IPR036179">
    <property type="entry name" value="Ig-like_dom_sf"/>
</dbReference>
<dbReference type="OrthoDB" id="6234674at2759"/>
<dbReference type="InterPro" id="IPR007110">
    <property type="entry name" value="Ig-like_dom"/>
</dbReference>
<feature type="domain" description="Ig-like" evidence="5">
    <location>
        <begin position="198"/>
        <end position="287"/>
    </location>
</feature>
<dbReference type="AlphaFoldDB" id="A0A813QVS9"/>
<evidence type="ECO:0000256" key="1">
    <source>
        <dbReference type="ARBA" id="ARBA00022729"/>
    </source>
</evidence>
<dbReference type="SMART" id="SM00408">
    <property type="entry name" value="IGc2"/>
    <property type="match status" value="2"/>
</dbReference>
<dbReference type="EMBL" id="CAJOBC010000208">
    <property type="protein sequence ID" value="CAF3554870.1"/>
    <property type="molecule type" value="Genomic_DNA"/>
</dbReference>
<protein>
    <recommendedName>
        <fullName evidence="5">Ig-like domain-containing protein</fullName>
    </recommendedName>
</protein>
<dbReference type="PANTHER" id="PTHR12231:SF253">
    <property type="entry name" value="DPR-INTERACTING PROTEIN ETA, ISOFORM B-RELATED"/>
    <property type="match status" value="1"/>
</dbReference>
<keyword evidence="8" id="KW-1185">Reference proteome</keyword>
<evidence type="ECO:0000313" key="6">
    <source>
        <dbReference type="EMBL" id="CAF0772613.1"/>
    </source>
</evidence>